<name>A0AC61NPH0_9BACT</name>
<accession>A0AC61NPH0</accession>
<gene>
    <name evidence="1" type="ORF">K4L44_03365</name>
</gene>
<sequence>MNILRKKNSMLILFSIFLGSCTSPKNNEKLWVGTYTNGTSDGVYVVDVNSPKLKSTLEYTIDNPSYMDFNKDLVAMVSENKEGGVALSNKSGEIALRFSSHGSYPCYIAISPQALKIAYANYVGGNVVVYDRKSKQSKVYHQEGTGPVLDRQEASHMHCVTWGKDDNTIFTIDLGSDQLMMHSFIEKNVPDRLVFRFHPGKGPRHMLWSRDHQFALVVTELSNEIYILAWDEERKIFIQTDVVKANQGVISPTYVAAVKMSKDEKYVYVSNRGENSIVRFSLDRETLKLNDPVWTNTEGNFPRDFAISKDGKKMAVANQKDGGVTLFDIDNKGIPHFTGKRIQLDQPVYVRFR</sequence>
<proteinExistence type="predicted"/>
<evidence type="ECO:0000313" key="2">
    <source>
        <dbReference type="Proteomes" id="UP000826212"/>
    </source>
</evidence>
<dbReference type="EMBL" id="CP081303">
    <property type="protein sequence ID" value="QZE14899.1"/>
    <property type="molecule type" value="Genomic_DNA"/>
</dbReference>
<evidence type="ECO:0000313" key="1">
    <source>
        <dbReference type="EMBL" id="QZE14899.1"/>
    </source>
</evidence>
<organism evidence="1 2">
    <name type="scientific">Halosquirtibacter laminarini</name>
    <dbReference type="NCBI Taxonomy" id="3374600"/>
    <lineage>
        <taxon>Bacteria</taxon>
        <taxon>Pseudomonadati</taxon>
        <taxon>Bacteroidota</taxon>
        <taxon>Bacteroidia</taxon>
        <taxon>Marinilabiliales</taxon>
        <taxon>Prolixibacteraceae</taxon>
        <taxon>Halosquirtibacter</taxon>
    </lineage>
</organism>
<dbReference type="Proteomes" id="UP000826212">
    <property type="component" value="Chromosome"/>
</dbReference>
<reference evidence="1" key="1">
    <citation type="submission" date="2021-08" db="EMBL/GenBank/DDBJ databases">
        <title>Novel anaerobic bacterium isolated from sea squirt in East Sea, Republic of Korea.</title>
        <authorList>
            <person name="Nguyen T.H."/>
            <person name="Li Z."/>
            <person name="Lee Y.-J."/>
            <person name="Ko J."/>
            <person name="Kim S.-G."/>
        </authorList>
    </citation>
    <scope>NUCLEOTIDE SEQUENCE</scope>
    <source>
        <strain evidence="1">KCTC 25031</strain>
    </source>
</reference>
<protein>
    <submittedName>
        <fullName evidence="1">Lactonase family protein</fullName>
    </submittedName>
</protein>
<keyword evidence="2" id="KW-1185">Reference proteome</keyword>